<dbReference type="Gene3D" id="1.20.1250.20">
    <property type="entry name" value="MFS general substrate transporter like domains"/>
    <property type="match status" value="1"/>
</dbReference>
<feature type="transmembrane region" description="Helical" evidence="3">
    <location>
        <begin position="120"/>
        <end position="141"/>
    </location>
</feature>
<accession>A0ABQ9FY70</accession>
<gene>
    <name evidence="4" type="ORF">KUTeg_000625</name>
</gene>
<evidence type="ECO:0000313" key="4">
    <source>
        <dbReference type="EMBL" id="KAJ8322154.1"/>
    </source>
</evidence>
<name>A0ABQ9FY70_TEGGR</name>
<dbReference type="PANTHER" id="PTHR11388">
    <property type="entry name" value="ORGANIC ANION TRANSPORTER"/>
    <property type="match status" value="1"/>
</dbReference>
<feature type="region of interest" description="Disordered" evidence="2">
    <location>
        <begin position="14"/>
        <end position="39"/>
    </location>
</feature>
<evidence type="ECO:0000313" key="5">
    <source>
        <dbReference type="Proteomes" id="UP001217089"/>
    </source>
</evidence>
<dbReference type="PANTHER" id="PTHR11388:SF142">
    <property type="entry name" value="SOLUTE CARRIER ORGANIC ANION TRANSPORTER FAMILY MEMBER 5A1"/>
    <property type="match status" value="1"/>
</dbReference>
<keyword evidence="3" id="KW-1133">Transmembrane helix</keyword>
<feature type="transmembrane region" description="Helical" evidence="3">
    <location>
        <begin position="223"/>
        <end position="244"/>
    </location>
</feature>
<reference evidence="4 5" key="1">
    <citation type="submission" date="2022-12" db="EMBL/GenBank/DDBJ databases">
        <title>Chromosome-level genome of Tegillarca granosa.</title>
        <authorList>
            <person name="Kim J."/>
        </authorList>
    </citation>
    <scope>NUCLEOTIDE SEQUENCE [LARGE SCALE GENOMIC DNA]</scope>
    <source>
        <strain evidence="4">Teg-2019</strain>
        <tissue evidence="4">Adductor muscle</tissue>
    </source>
</reference>
<dbReference type="InterPro" id="IPR036259">
    <property type="entry name" value="MFS_trans_sf"/>
</dbReference>
<comment type="caution">
    <text evidence="4">The sequence shown here is derived from an EMBL/GenBank/DDBJ whole genome shotgun (WGS) entry which is preliminary data.</text>
</comment>
<keyword evidence="3" id="KW-0812">Transmembrane</keyword>
<protein>
    <recommendedName>
        <fullName evidence="6">Solute carrier organic anion transporter family member</fullName>
    </recommendedName>
</protein>
<dbReference type="EMBL" id="JARBDR010000018">
    <property type="protein sequence ID" value="KAJ8322154.1"/>
    <property type="molecule type" value="Genomic_DNA"/>
</dbReference>
<keyword evidence="3" id="KW-0472">Membrane</keyword>
<feature type="transmembrane region" description="Helical" evidence="3">
    <location>
        <begin position="482"/>
        <end position="508"/>
    </location>
</feature>
<dbReference type="InterPro" id="IPR004156">
    <property type="entry name" value="OATP"/>
</dbReference>
<feature type="transmembrane region" description="Helical" evidence="3">
    <location>
        <begin position="542"/>
        <end position="561"/>
    </location>
</feature>
<feature type="compositionally biased region" description="Basic and acidic residues" evidence="2">
    <location>
        <begin position="15"/>
        <end position="36"/>
    </location>
</feature>
<feature type="transmembrane region" description="Helical" evidence="3">
    <location>
        <begin position="330"/>
        <end position="353"/>
    </location>
</feature>
<proteinExistence type="predicted"/>
<dbReference type="Proteomes" id="UP001217089">
    <property type="component" value="Unassembled WGS sequence"/>
</dbReference>
<evidence type="ECO:0008006" key="6">
    <source>
        <dbReference type="Google" id="ProtNLM"/>
    </source>
</evidence>
<feature type="non-terminal residue" evidence="4">
    <location>
        <position position="589"/>
    </location>
</feature>
<organism evidence="4 5">
    <name type="scientific">Tegillarca granosa</name>
    <name type="common">Malaysian cockle</name>
    <name type="synonym">Anadara granosa</name>
    <dbReference type="NCBI Taxonomy" id="220873"/>
    <lineage>
        <taxon>Eukaryota</taxon>
        <taxon>Metazoa</taxon>
        <taxon>Spiralia</taxon>
        <taxon>Lophotrochozoa</taxon>
        <taxon>Mollusca</taxon>
        <taxon>Bivalvia</taxon>
        <taxon>Autobranchia</taxon>
        <taxon>Pteriomorphia</taxon>
        <taxon>Arcoida</taxon>
        <taxon>Arcoidea</taxon>
        <taxon>Arcidae</taxon>
        <taxon>Tegillarca</taxon>
    </lineage>
</organism>
<keyword evidence="5" id="KW-1185">Reference proteome</keyword>
<dbReference type="Pfam" id="PF03137">
    <property type="entry name" value="OATP"/>
    <property type="match status" value="2"/>
</dbReference>
<sequence>MAYFLDLFTTTTDTMSKESKNNPDLKNKNLEDRHSGLDSTEDINTSCGIGRCRPGCIQCCAGIFSFSLVFGLGQLINQSLPSYLTSQITTIEKQYNISSSLAGFMVSASDVGFAKHIPKLLGICTIVFGLSSLLTVVPPFITSQDMLEYTSLSSSNFSLLCDSKFDPTKLSIQCDVDSSRGSNLTWVIVCICLCFIVQGACASPRGSLGTIYVDDNVERKRTGIVTTIGLFGPFIALVLGGLFLQIPVDLKKTTLTILDPRWIGAWWIGFILYGVLGIICGFLYLLFPKYLKQKYSDTEVEKASKSNKDEQGAGIKEMGRSFIRIISNPVLFFNLIGADTAMLSAAVLSSFGPKYFEIQYNIPATQANIILDLYWVVTVNLCLTWQCVVLMAIHIIHLAMLAVPMSLRITMINGTAQAKPGICDSGCQNFIPFIITNIGHLFVGTMAIMPVYIAFLRKVGHVKTLIKVEKTANMSVEDGDRALCIGIVTFSLALFVYIPGPLLVGYLFDTACKIWRRSCGISSACALYDVVDIRYKLISLDFGLNVLTTILNLFALIAAISQSRKLQKNGRKPISSEFSPDITNQSNDG</sequence>
<evidence type="ECO:0000256" key="1">
    <source>
        <dbReference type="ARBA" id="ARBA00023157"/>
    </source>
</evidence>
<keyword evidence="1" id="KW-1015">Disulfide bond</keyword>
<evidence type="ECO:0000256" key="2">
    <source>
        <dbReference type="SAM" id="MobiDB-lite"/>
    </source>
</evidence>
<feature type="transmembrane region" description="Helical" evidence="3">
    <location>
        <begin position="184"/>
        <end position="202"/>
    </location>
</feature>
<feature type="transmembrane region" description="Helical" evidence="3">
    <location>
        <begin position="373"/>
        <end position="403"/>
    </location>
</feature>
<feature type="transmembrane region" description="Helical" evidence="3">
    <location>
        <begin position="264"/>
        <end position="287"/>
    </location>
</feature>
<evidence type="ECO:0000256" key="3">
    <source>
        <dbReference type="SAM" id="Phobius"/>
    </source>
</evidence>
<dbReference type="SUPFAM" id="SSF103473">
    <property type="entry name" value="MFS general substrate transporter"/>
    <property type="match status" value="1"/>
</dbReference>